<feature type="domain" description="RNase H type-1" evidence="1">
    <location>
        <begin position="134"/>
        <end position="220"/>
    </location>
</feature>
<dbReference type="CDD" id="cd06222">
    <property type="entry name" value="RNase_H_like"/>
    <property type="match status" value="1"/>
</dbReference>
<sequence length="240" mass="26503">MWRRKATVKCGDPVKDVYHVAVTCSTARKFWQTLKEMTGKTLLELHPLTWATDLLAGELCPTRDAELFICGAWSLWTGRNRRKHGENRWSPKAAVKHISSMLQELICMEHGSPQSTNKPKARWSRPDEGWIKVNTDGAFDARSGNGGSGVVLRRNDGGVVVVEDKWYASLPDAVTSEALAARDGVLLAVAHGCSKVILESDCSELVNLVLQNQVTNHLSQVYGMKSESLVGFFLVLSVLI</sequence>
<organism evidence="2 3">
    <name type="scientific">Eragrostis curvula</name>
    <name type="common">weeping love grass</name>
    <dbReference type="NCBI Taxonomy" id="38414"/>
    <lineage>
        <taxon>Eukaryota</taxon>
        <taxon>Viridiplantae</taxon>
        <taxon>Streptophyta</taxon>
        <taxon>Embryophyta</taxon>
        <taxon>Tracheophyta</taxon>
        <taxon>Spermatophyta</taxon>
        <taxon>Magnoliopsida</taxon>
        <taxon>Liliopsida</taxon>
        <taxon>Poales</taxon>
        <taxon>Poaceae</taxon>
        <taxon>PACMAD clade</taxon>
        <taxon>Chloridoideae</taxon>
        <taxon>Eragrostideae</taxon>
        <taxon>Eragrostidinae</taxon>
        <taxon>Eragrostis</taxon>
    </lineage>
</organism>
<protein>
    <recommendedName>
        <fullName evidence="1">RNase H type-1 domain-containing protein</fullName>
    </recommendedName>
</protein>
<comment type="caution">
    <text evidence="2">The sequence shown here is derived from an EMBL/GenBank/DDBJ whole genome shotgun (WGS) entry which is preliminary data.</text>
</comment>
<dbReference type="OrthoDB" id="663515at2759"/>
<dbReference type="SUPFAM" id="SSF53098">
    <property type="entry name" value="Ribonuclease H-like"/>
    <property type="match status" value="1"/>
</dbReference>
<dbReference type="InterPro" id="IPR002156">
    <property type="entry name" value="RNaseH_domain"/>
</dbReference>
<evidence type="ECO:0000313" key="2">
    <source>
        <dbReference type="EMBL" id="TVU48986.1"/>
    </source>
</evidence>
<dbReference type="GO" id="GO:0004523">
    <property type="term" value="F:RNA-DNA hybrid ribonuclease activity"/>
    <property type="evidence" value="ECO:0007669"/>
    <property type="project" value="InterPro"/>
</dbReference>
<dbReference type="AlphaFoldDB" id="A0A5J9WM32"/>
<evidence type="ECO:0000259" key="1">
    <source>
        <dbReference type="Pfam" id="PF13456"/>
    </source>
</evidence>
<name>A0A5J9WM32_9POAL</name>
<dbReference type="InterPro" id="IPR036397">
    <property type="entry name" value="RNaseH_sf"/>
</dbReference>
<keyword evidence="3" id="KW-1185">Reference proteome</keyword>
<gene>
    <name evidence="2" type="ORF">EJB05_00275</name>
</gene>
<feature type="non-terminal residue" evidence="2">
    <location>
        <position position="1"/>
    </location>
</feature>
<reference evidence="2 3" key="1">
    <citation type="journal article" date="2019" name="Sci. Rep.">
        <title>A high-quality genome of Eragrostis curvula grass provides insights into Poaceae evolution and supports new strategies to enhance forage quality.</title>
        <authorList>
            <person name="Carballo J."/>
            <person name="Santos B.A.C.M."/>
            <person name="Zappacosta D."/>
            <person name="Garbus I."/>
            <person name="Selva J.P."/>
            <person name="Gallo C.A."/>
            <person name="Diaz A."/>
            <person name="Albertini E."/>
            <person name="Caccamo M."/>
            <person name="Echenique V."/>
        </authorList>
    </citation>
    <scope>NUCLEOTIDE SEQUENCE [LARGE SCALE GENOMIC DNA]</scope>
    <source>
        <strain evidence="3">cv. Victoria</strain>
        <tissue evidence="2">Leaf</tissue>
    </source>
</reference>
<dbReference type="PANTHER" id="PTHR47074:SF11">
    <property type="entry name" value="REVERSE TRANSCRIPTASE-LIKE PROTEIN"/>
    <property type="match status" value="1"/>
</dbReference>
<dbReference type="EMBL" id="RWGY01000002">
    <property type="protein sequence ID" value="TVU48986.1"/>
    <property type="molecule type" value="Genomic_DNA"/>
</dbReference>
<dbReference type="Pfam" id="PF13456">
    <property type="entry name" value="RVT_3"/>
    <property type="match status" value="1"/>
</dbReference>
<dbReference type="InterPro" id="IPR012337">
    <property type="entry name" value="RNaseH-like_sf"/>
</dbReference>
<proteinExistence type="predicted"/>
<dbReference type="Gramene" id="TVU48986">
    <property type="protein sequence ID" value="TVU48986"/>
    <property type="gene ID" value="EJB05_00275"/>
</dbReference>
<dbReference type="PANTHER" id="PTHR47074">
    <property type="entry name" value="BNAC02G40300D PROTEIN"/>
    <property type="match status" value="1"/>
</dbReference>
<dbReference type="Proteomes" id="UP000324897">
    <property type="component" value="Chromosome 6"/>
</dbReference>
<evidence type="ECO:0000313" key="3">
    <source>
        <dbReference type="Proteomes" id="UP000324897"/>
    </source>
</evidence>
<dbReference type="InterPro" id="IPR044730">
    <property type="entry name" value="RNase_H-like_dom_plant"/>
</dbReference>
<dbReference type="GO" id="GO:0003676">
    <property type="term" value="F:nucleic acid binding"/>
    <property type="evidence" value="ECO:0007669"/>
    <property type="project" value="InterPro"/>
</dbReference>
<dbReference type="InterPro" id="IPR052929">
    <property type="entry name" value="RNase_H-like_EbsB-rel"/>
</dbReference>
<dbReference type="Gene3D" id="3.30.420.10">
    <property type="entry name" value="Ribonuclease H-like superfamily/Ribonuclease H"/>
    <property type="match status" value="1"/>
</dbReference>
<accession>A0A5J9WM32</accession>